<sequence length="257" mass="29382">MSERQRTPRTPFRQHVRAQLSTSAPQFLFCLTCVQLNVIGWMQAGTEYGFGPRFEFRCVQDSGNSNDCQNCAQEDQTCEQVPAGIEGHRYELLSLIAWVNLMWGSYDPTRPYFDGFERNWILPGHALAQLGAKIANLCQSFRLLAQNHIEEHGIHSTCSRARRAVYRNWLLSRQPIPCAIELDGSPERFADFSSSKHKSADTEDHVHYWYGAIRSFRQSVTGIIEDGVRGTIHQDDYAALLRRFPSQILPAFPRGFQ</sequence>
<reference evidence="1 2" key="1">
    <citation type="journal article" date="2016" name="BMC Genomics">
        <title>Genome sequencing and secondary metabolism of the postharvest pathogen Penicillium griseofulvum.</title>
        <authorList>
            <person name="Banani H."/>
            <person name="Marcet-Houben M."/>
            <person name="Ballester A.R."/>
            <person name="Abbruscato P."/>
            <person name="Gonzalez-Candelas L."/>
            <person name="Gabaldon T."/>
            <person name="Spadaro D."/>
        </authorList>
    </citation>
    <scope>NUCLEOTIDE SEQUENCE [LARGE SCALE GENOMIC DNA]</scope>
    <source>
        <strain evidence="1 2">PG3</strain>
    </source>
</reference>
<evidence type="ECO:0000313" key="1">
    <source>
        <dbReference type="EMBL" id="KXG51508.1"/>
    </source>
</evidence>
<dbReference type="GeneID" id="63711914"/>
<dbReference type="EMBL" id="LHQR01000029">
    <property type="protein sequence ID" value="KXG51508.1"/>
    <property type="molecule type" value="Genomic_DNA"/>
</dbReference>
<accession>A0A135LRA3</accession>
<proteinExistence type="predicted"/>
<dbReference type="AlphaFoldDB" id="A0A135LRA3"/>
<dbReference type="STRING" id="5078.A0A135LRA3"/>
<name>A0A135LRA3_PENPA</name>
<dbReference type="OrthoDB" id="4366996at2759"/>
<keyword evidence="2" id="KW-1185">Reference proteome</keyword>
<evidence type="ECO:0000313" key="2">
    <source>
        <dbReference type="Proteomes" id="UP000070168"/>
    </source>
</evidence>
<gene>
    <name evidence="1" type="ORF">PGRI_089010</name>
</gene>
<comment type="caution">
    <text evidence="1">The sequence shown here is derived from an EMBL/GenBank/DDBJ whole genome shotgun (WGS) entry which is preliminary data.</text>
</comment>
<dbReference type="Proteomes" id="UP000070168">
    <property type="component" value="Unassembled WGS sequence"/>
</dbReference>
<organism evidence="1 2">
    <name type="scientific">Penicillium patulum</name>
    <name type="common">Penicillium griseofulvum</name>
    <dbReference type="NCBI Taxonomy" id="5078"/>
    <lineage>
        <taxon>Eukaryota</taxon>
        <taxon>Fungi</taxon>
        <taxon>Dikarya</taxon>
        <taxon>Ascomycota</taxon>
        <taxon>Pezizomycotina</taxon>
        <taxon>Eurotiomycetes</taxon>
        <taxon>Eurotiomycetidae</taxon>
        <taxon>Eurotiales</taxon>
        <taxon>Aspergillaceae</taxon>
        <taxon>Penicillium</taxon>
    </lineage>
</organism>
<dbReference type="RefSeq" id="XP_040650044.1">
    <property type="nucleotide sequence ID" value="XM_040796614.1"/>
</dbReference>
<protein>
    <submittedName>
        <fullName evidence="1">Uncharacterized protein</fullName>
    </submittedName>
</protein>